<dbReference type="InterPro" id="IPR014862">
    <property type="entry name" value="TrwC"/>
</dbReference>
<accession>A0A7H1QDQ2</accession>
<reference evidence="3 4" key="1">
    <citation type="submission" date="2020-04" db="EMBL/GenBank/DDBJ databases">
        <title>Characterization and engineering of Streptomyces griseofuscus DSM40191 as a potential heterologous host for expression of BGCs.</title>
        <authorList>
            <person name="Gren T."/>
            <person name="Whitford C.M."/>
            <person name="Mohite O.S."/>
            <person name="Joergensen T.S."/>
            <person name="Nielsen J.B."/>
            <person name="Lee S.Y."/>
            <person name="Weber T."/>
        </authorList>
    </citation>
    <scope>NUCLEOTIDE SEQUENCE [LARGE SCALE GENOMIC DNA]</scope>
    <source>
        <strain evidence="3 4">DSM 40191</strain>
        <plasmid evidence="3 4">pSGRIFU3</plasmid>
    </source>
</reference>
<dbReference type="Pfam" id="PF08751">
    <property type="entry name" value="TrwC"/>
    <property type="match status" value="1"/>
</dbReference>
<dbReference type="KEGG" id="sgf:HEP81_08206"/>
<dbReference type="AlphaFoldDB" id="A0A7H1QDQ2"/>
<gene>
    <name evidence="3" type="ORF">HEP81_08206</name>
</gene>
<evidence type="ECO:0000256" key="1">
    <source>
        <dbReference type="SAM" id="MobiDB-lite"/>
    </source>
</evidence>
<dbReference type="Proteomes" id="UP000516422">
    <property type="component" value="Plasmid pSGRIFU3"/>
</dbReference>
<feature type="domain" description="TrwC relaxase" evidence="2">
    <location>
        <begin position="39"/>
        <end position="352"/>
    </location>
</feature>
<organism evidence="3 4">
    <name type="scientific">Streptomyces griseofuscus</name>
    <dbReference type="NCBI Taxonomy" id="146922"/>
    <lineage>
        <taxon>Bacteria</taxon>
        <taxon>Bacillati</taxon>
        <taxon>Actinomycetota</taxon>
        <taxon>Actinomycetes</taxon>
        <taxon>Kitasatosporales</taxon>
        <taxon>Streptomycetaceae</taxon>
        <taxon>Streptomyces</taxon>
    </lineage>
</organism>
<proteinExistence type="predicted"/>
<evidence type="ECO:0000313" key="4">
    <source>
        <dbReference type="Proteomes" id="UP000516422"/>
    </source>
</evidence>
<name>A0A7H1QDQ2_9ACTN</name>
<keyword evidence="3" id="KW-0614">Plasmid</keyword>
<evidence type="ECO:0000259" key="2">
    <source>
        <dbReference type="Pfam" id="PF08751"/>
    </source>
</evidence>
<dbReference type="NCBIfam" id="NF041492">
    <property type="entry name" value="MobF"/>
    <property type="match status" value="1"/>
</dbReference>
<dbReference type="SUPFAM" id="SSF55464">
    <property type="entry name" value="Origin of replication-binding domain, RBD-like"/>
    <property type="match status" value="1"/>
</dbReference>
<sequence>MISKSKVGPGAGVRYLFRGVMVGDGHRRAGTPLRAAQDEAGVPPGVWKGRGLAALGLAAGDVVTERQAELLLGEGRHPDADRVEHELLTQGRTPAQARRATVLGRPIEHNRSPKTDKAKERIPWLAFDLVFRPPPTAHIAWALMDDEHRRVLELCDDTARDKTLAWLEESVAEIRSKAGGKQRARVKDGLIVAVFRHYESRATESRPLLHTHALVSIRARRPHDGKWGNLSADSLMTHIVSADTLYTLLFMEEVTARLGWAWEPREVTPGRRPVMEIAGIDRRLIGWQSTRRQQIEDALPVLTAKYEEKHGHAPGERAAYALACRAADQTRPPKRTERLSLTELRKRWRESAIRAYGADVVDGLAERARAAAAAVWARVRPVVDIALAAVDTVAVVYVMRGPFARHHLLAEARRHLAYALRGRPHQPGLDERIVQAAVDDLTRPVGRGRRMTADLRALYPGDTEDQAVLRPLTRKRSAPAYERARLAAGALAARVRAARRAERLGSRSRPGTVAVPAAAPRSKPRPFRTGSKADRLLLLEPESGIDIDTVEQTRRTVEAAAAQMAATLEDSRRARALAYGHRTQPAPATVPPPHTQQPVIEHTPGRSPGGVA</sequence>
<feature type="region of interest" description="Disordered" evidence="1">
    <location>
        <begin position="502"/>
        <end position="530"/>
    </location>
</feature>
<geneLocation type="plasmid" evidence="3 4">
    <name>pSGRIFU3</name>
</geneLocation>
<evidence type="ECO:0000313" key="3">
    <source>
        <dbReference type="EMBL" id="QNT98432.1"/>
    </source>
</evidence>
<feature type="region of interest" description="Disordered" evidence="1">
    <location>
        <begin position="581"/>
        <end position="612"/>
    </location>
</feature>
<protein>
    <submittedName>
        <fullName evidence="3">Conjugal transfer protein TraA</fullName>
    </submittedName>
</protein>
<dbReference type="EMBL" id="CP051009">
    <property type="protein sequence ID" value="QNT98432.1"/>
    <property type="molecule type" value="Genomic_DNA"/>
</dbReference>